<dbReference type="Pfam" id="PF05697">
    <property type="entry name" value="Trigger_N"/>
    <property type="match status" value="1"/>
</dbReference>
<dbReference type="GO" id="GO:0015031">
    <property type="term" value="P:protein transport"/>
    <property type="evidence" value="ECO:0007669"/>
    <property type="project" value="InterPro"/>
</dbReference>
<proteinExistence type="inferred from homology"/>
<feature type="non-terminal residue" evidence="9">
    <location>
        <position position="1"/>
    </location>
</feature>
<accession>A0A4Y1QPH6</accession>
<evidence type="ECO:0000256" key="7">
    <source>
        <dbReference type="ARBA" id="ARBA00024849"/>
    </source>
</evidence>
<comment type="similarity">
    <text evidence="2">Belongs to the FKBP-type PPIase family. Tig subfamily.</text>
</comment>
<dbReference type="SUPFAM" id="SSF102735">
    <property type="entry name" value="Trigger factor ribosome-binding domain"/>
    <property type="match status" value="1"/>
</dbReference>
<dbReference type="EC" id="5.2.1.8" evidence="3"/>
<evidence type="ECO:0000313" key="9">
    <source>
        <dbReference type="EMBL" id="BBG93707.1"/>
    </source>
</evidence>
<dbReference type="FunFam" id="3.30.70.1050:FF:000004">
    <property type="entry name" value="Trigger factor"/>
    <property type="match status" value="1"/>
</dbReference>
<dbReference type="GO" id="GO:0051083">
    <property type="term" value="P:'de novo' cotranslational protein folding"/>
    <property type="evidence" value="ECO:0007669"/>
    <property type="project" value="TreeGrafter"/>
</dbReference>
<dbReference type="PANTHER" id="PTHR30560:SF5">
    <property type="entry name" value="OS09G0515400 PROTEIN"/>
    <property type="match status" value="1"/>
</dbReference>
<evidence type="ECO:0000256" key="2">
    <source>
        <dbReference type="ARBA" id="ARBA00005464"/>
    </source>
</evidence>
<keyword evidence="6" id="KW-0413">Isomerase</keyword>
<dbReference type="Gene3D" id="3.30.70.1050">
    <property type="entry name" value="Trigger factor ribosome-binding domain"/>
    <property type="match status" value="1"/>
</dbReference>
<dbReference type="GO" id="GO:0043022">
    <property type="term" value="F:ribosome binding"/>
    <property type="evidence" value="ECO:0007669"/>
    <property type="project" value="TreeGrafter"/>
</dbReference>
<dbReference type="PANTHER" id="PTHR30560">
    <property type="entry name" value="TRIGGER FACTOR CHAPERONE AND PEPTIDYL-PROLYL CIS/TRANS ISOMERASE"/>
    <property type="match status" value="1"/>
</dbReference>
<gene>
    <name evidence="9" type="ORF">Prudu_001801</name>
</gene>
<keyword evidence="5" id="KW-0143">Chaperone</keyword>
<evidence type="ECO:0000256" key="6">
    <source>
        <dbReference type="ARBA" id="ARBA00023235"/>
    </source>
</evidence>
<dbReference type="GO" id="GO:0043335">
    <property type="term" value="P:protein unfolding"/>
    <property type="evidence" value="ECO:0007669"/>
    <property type="project" value="TreeGrafter"/>
</dbReference>
<dbReference type="InterPro" id="IPR005215">
    <property type="entry name" value="Trig_fac"/>
</dbReference>
<protein>
    <recommendedName>
        <fullName evidence="3">peptidylprolyl isomerase</fullName>
        <ecNumber evidence="3">5.2.1.8</ecNumber>
    </recommendedName>
</protein>
<sequence>VIVGVKWVDKWQTVRWGTHTDSKLGDSSSAPALLRLRIISNNRRISASIPSLTCRRTKSSHQITYSALALCRRESNKYIPAICAVLSGTEDIGVSSSGFEDVPVTVTTSGTSDAGELKINVEVSGAKTRAIFDDVFDKMVTAAQPIPGFRRVKGVATLNDKVDMLGIIYIPRDILLEVLGPSKVYKQVIKKVINSAIAEYVEKEGLKVRKDLRVEQSFEDLEVAFEPGEDFSFDAVIHLP</sequence>
<dbReference type="EMBL" id="AP019297">
    <property type="protein sequence ID" value="BBG93707.1"/>
    <property type="molecule type" value="Genomic_DNA"/>
</dbReference>
<evidence type="ECO:0000256" key="5">
    <source>
        <dbReference type="ARBA" id="ARBA00023186"/>
    </source>
</evidence>
<evidence type="ECO:0000256" key="4">
    <source>
        <dbReference type="ARBA" id="ARBA00023110"/>
    </source>
</evidence>
<dbReference type="AlphaFoldDB" id="A0A4Y1QPH6"/>
<evidence type="ECO:0000259" key="8">
    <source>
        <dbReference type="Pfam" id="PF05697"/>
    </source>
</evidence>
<evidence type="ECO:0000256" key="1">
    <source>
        <dbReference type="ARBA" id="ARBA00000971"/>
    </source>
</evidence>
<comment type="function">
    <text evidence="7">Involved in protein export. Acts as a chaperone by maintaining the newly synthesized protein in an open conformation. Functions as a peptidyl-prolyl cis-trans isomerase.</text>
</comment>
<comment type="catalytic activity">
    <reaction evidence="1">
        <text>[protein]-peptidylproline (omega=180) = [protein]-peptidylproline (omega=0)</text>
        <dbReference type="Rhea" id="RHEA:16237"/>
        <dbReference type="Rhea" id="RHEA-COMP:10747"/>
        <dbReference type="Rhea" id="RHEA-COMP:10748"/>
        <dbReference type="ChEBI" id="CHEBI:83833"/>
        <dbReference type="ChEBI" id="CHEBI:83834"/>
        <dbReference type="EC" id="5.2.1.8"/>
    </reaction>
</comment>
<dbReference type="InterPro" id="IPR036611">
    <property type="entry name" value="Trigger_fac_ribosome-bd_sf"/>
</dbReference>
<dbReference type="GO" id="GO:0044183">
    <property type="term" value="F:protein folding chaperone"/>
    <property type="evidence" value="ECO:0007669"/>
    <property type="project" value="TreeGrafter"/>
</dbReference>
<organism evidence="9">
    <name type="scientific">Prunus dulcis</name>
    <name type="common">Almond</name>
    <name type="synonym">Amygdalus dulcis</name>
    <dbReference type="NCBI Taxonomy" id="3755"/>
    <lineage>
        <taxon>Eukaryota</taxon>
        <taxon>Viridiplantae</taxon>
        <taxon>Streptophyta</taxon>
        <taxon>Embryophyta</taxon>
        <taxon>Tracheophyta</taxon>
        <taxon>Spermatophyta</taxon>
        <taxon>Magnoliopsida</taxon>
        <taxon>eudicotyledons</taxon>
        <taxon>Gunneridae</taxon>
        <taxon>Pentapetalae</taxon>
        <taxon>rosids</taxon>
        <taxon>fabids</taxon>
        <taxon>Rosales</taxon>
        <taxon>Rosaceae</taxon>
        <taxon>Amygdaloideae</taxon>
        <taxon>Amygdaleae</taxon>
        <taxon>Prunus</taxon>
    </lineage>
</organism>
<reference evidence="9" key="1">
    <citation type="journal article" date="2019" name="Science">
        <title>Mutation of a bHLH transcription factor allowed almond domestication.</title>
        <authorList>
            <person name="Sanchez-Perez R."/>
            <person name="Pavan S."/>
            <person name="Mazzeo R."/>
            <person name="Moldovan C."/>
            <person name="Aiese Cigliano R."/>
            <person name="Del Cueto J."/>
            <person name="Ricciardi F."/>
            <person name="Lotti C."/>
            <person name="Ricciardi L."/>
            <person name="Dicenta F."/>
            <person name="Lopez-Marques R.L."/>
            <person name="Lindberg Moller B."/>
        </authorList>
    </citation>
    <scope>NUCLEOTIDE SEQUENCE</scope>
</reference>
<keyword evidence="4" id="KW-0697">Rotamase</keyword>
<evidence type="ECO:0000256" key="3">
    <source>
        <dbReference type="ARBA" id="ARBA00013194"/>
    </source>
</evidence>
<dbReference type="GO" id="GO:0003755">
    <property type="term" value="F:peptidyl-prolyl cis-trans isomerase activity"/>
    <property type="evidence" value="ECO:0007669"/>
    <property type="project" value="UniProtKB-KW"/>
</dbReference>
<dbReference type="InterPro" id="IPR008881">
    <property type="entry name" value="Trigger_fac_ribosome-bd_bac"/>
</dbReference>
<feature type="domain" description="Trigger factor ribosome-binding bacterial" evidence="8">
    <location>
        <begin position="113"/>
        <end position="238"/>
    </location>
</feature>
<name>A0A4Y1QPH6_PRUDU</name>